<dbReference type="OrthoDB" id="7060908at2"/>
<dbReference type="Proteomes" id="UP000199533">
    <property type="component" value="Unassembled WGS sequence"/>
</dbReference>
<dbReference type="EMBL" id="FOSP01000002">
    <property type="protein sequence ID" value="SFK21030.1"/>
    <property type="molecule type" value="Genomic_DNA"/>
</dbReference>
<evidence type="ECO:0000313" key="1">
    <source>
        <dbReference type="EMBL" id="SFK21030.1"/>
    </source>
</evidence>
<protein>
    <submittedName>
        <fullName evidence="1">Uncharacterized protein</fullName>
    </submittedName>
</protein>
<accession>A0A1I3XNB6</accession>
<gene>
    <name evidence="1" type="ORF">SAMN05216302_10023</name>
</gene>
<evidence type="ECO:0000313" key="2">
    <source>
        <dbReference type="Proteomes" id="UP000199533"/>
    </source>
</evidence>
<keyword evidence="2" id="KW-1185">Reference proteome</keyword>
<proteinExistence type="predicted"/>
<name>A0A1I3XNB6_9PROT</name>
<dbReference type="RefSeq" id="WP_090696690.1">
    <property type="nucleotide sequence ID" value="NZ_FOSP01000002.1"/>
</dbReference>
<dbReference type="AlphaFoldDB" id="A0A1I3XNB6"/>
<organism evidence="1 2">
    <name type="scientific">Nitrosomonas aestuarii</name>
    <dbReference type="NCBI Taxonomy" id="52441"/>
    <lineage>
        <taxon>Bacteria</taxon>
        <taxon>Pseudomonadati</taxon>
        <taxon>Pseudomonadota</taxon>
        <taxon>Betaproteobacteria</taxon>
        <taxon>Nitrosomonadales</taxon>
        <taxon>Nitrosomonadaceae</taxon>
        <taxon>Nitrosomonas</taxon>
    </lineage>
</organism>
<reference evidence="2" key="1">
    <citation type="submission" date="2016-10" db="EMBL/GenBank/DDBJ databases">
        <authorList>
            <person name="Varghese N."/>
            <person name="Submissions S."/>
        </authorList>
    </citation>
    <scope>NUCLEOTIDE SEQUENCE [LARGE SCALE GENOMIC DNA]</scope>
    <source>
        <strain evidence="2">Nm69</strain>
    </source>
</reference>
<dbReference type="STRING" id="52441.SAMN05216302_10023"/>
<sequence length="108" mass="12553">MNRILTIQLEWKYFPVNYLEEPISISFETGNLDIKNGVAIANIDPDLYHADNSIQEVLTRQIESRLHAVQVMTHRDFELSGPSRTDIREDRKKNHFLEVESCIHTEGT</sequence>